<protein>
    <recommendedName>
        <fullName evidence="4">Non-haem dioxygenase N-terminal domain-containing protein</fullName>
    </recommendedName>
</protein>
<evidence type="ECO:0000256" key="2">
    <source>
        <dbReference type="ARBA" id="ARBA00023002"/>
    </source>
</evidence>
<dbReference type="Gramene" id="TVU21268">
    <property type="protein sequence ID" value="TVU21268"/>
    <property type="gene ID" value="EJB05_30895"/>
</dbReference>
<dbReference type="InterPro" id="IPR050295">
    <property type="entry name" value="Plant_2OG-oxidoreductases"/>
</dbReference>
<evidence type="ECO:0000259" key="4">
    <source>
        <dbReference type="Pfam" id="PF14226"/>
    </source>
</evidence>
<feature type="domain" description="Non-haem dioxygenase N-terminal" evidence="4">
    <location>
        <begin position="50"/>
        <end position="160"/>
    </location>
</feature>
<dbReference type="AlphaFoldDB" id="A0A5J9UDR4"/>
<keyword evidence="2" id="KW-0560">Oxidoreductase</keyword>
<keyword evidence="1" id="KW-0479">Metal-binding</keyword>
<dbReference type="PANTHER" id="PTHR47991">
    <property type="entry name" value="OXOGLUTARATE/IRON-DEPENDENT DIOXYGENASE"/>
    <property type="match status" value="1"/>
</dbReference>
<dbReference type="InterPro" id="IPR027443">
    <property type="entry name" value="IPNS-like_sf"/>
</dbReference>
<comment type="caution">
    <text evidence="5">The sequence shown here is derived from an EMBL/GenBank/DDBJ whole genome shotgun (WGS) entry which is preliminary data.</text>
</comment>
<name>A0A5J9UDR4_9POAL</name>
<evidence type="ECO:0000313" key="6">
    <source>
        <dbReference type="Proteomes" id="UP000324897"/>
    </source>
</evidence>
<sequence length="176" mass="19824">MAHAKTGRSLPVPNVQALAQNWNGSGKQVPERFVRTEEVCAEDVVAVCALPVVDLGRLLDPRSSEEELANLGSACQRWGFFQLINHGVPDEVIQNVRRDISEFFKLPLEAKKAYAQLPESGLEGYGQVFVLSETQKLDWSDMMYLVLRPTDSRDMRFWPAQPPTFRSRSIDPAMMS</sequence>
<dbReference type="OrthoDB" id="782039at2759"/>
<dbReference type="Gene3D" id="2.60.120.330">
    <property type="entry name" value="B-lactam Antibiotic, Isopenicillin N Synthase, Chain"/>
    <property type="match status" value="1"/>
</dbReference>
<proteinExistence type="predicted"/>
<evidence type="ECO:0000313" key="5">
    <source>
        <dbReference type="EMBL" id="TVU21268.1"/>
    </source>
</evidence>
<dbReference type="Proteomes" id="UP000324897">
    <property type="component" value="Unassembled WGS sequence"/>
</dbReference>
<reference evidence="5 6" key="1">
    <citation type="journal article" date="2019" name="Sci. Rep.">
        <title>A high-quality genome of Eragrostis curvula grass provides insights into Poaceae evolution and supports new strategies to enhance forage quality.</title>
        <authorList>
            <person name="Carballo J."/>
            <person name="Santos B.A.C.M."/>
            <person name="Zappacosta D."/>
            <person name="Garbus I."/>
            <person name="Selva J.P."/>
            <person name="Gallo C.A."/>
            <person name="Diaz A."/>
            <person name="Albertini E."/>
            <person name="Caccamo M."/>
            <person name="Echenique V."/>
        </authorList>
    </citation>
    <scope>NUCLEOTIDE SEQUENCE [LARGE SCALE GENOMIC DNA]</scope>
    <source>
        <strain evidence="6">cv. Victoria</strain>
        <tissue evidence="5">Leaf</tissue>
    </source>
</reference>
<organism evidence="5 6">
    <name type="scientific">Eragrostis curvula</name>
    <name type="common">weeping love grass</name>
    <dbReference type="NCBI Taxonomy" id="38414"/>
    <lineage>
        <taxon>Eukaryota</taxon>
        <taxon>Viridiplantae</taxon>
        <taxon>Streptophyta</taxon>
        <taxon>Embryophyta</taxon>
        <taxon>Tracheophyta</taxon>
        <taxon>Spermatophyta</taxon>
        <taxon>Magnoliopsida</taxon>
        <taxon>Liliopsida</taxon>
        <taxon>Poales</taxon>
        <taxon>Poaceae</taxon>
        <taxon>PACMAD clade</taxon>
        <taxon>Chloridoideae</taxon>
        <taxon>Eragrostideae</taxon>
        <taxon>Eragrostidinae</taxon>
        <taxon>Eragrostis</taxon>
    </lineage>
</organism>
<dbReference type="GO" id="GO:0016491">
    <property type="term" value="F:oxidoreductase activity"/>
    <property type="evidence" value="ECO:0007669"/>
    <property type="project" value="UniProtKB-KW"/>
</dbReference>
<dbReference type="SUPFAM" id="SSF51197">
    <property type="entry name" value="Clavaminate synthase-like"/>
    <property type="match status" value="1"/>
</dbReference>
<evidence type="ECO:0000256" key="3">
    <source>
        <dbReference type="ARBA" id="ARBA00023004"/>
    </source>
</evidence>
<keyword evidence="6" id="KW-1185">Reference proteome</keyword>
<evidence type="ECO:0000256" key="1">
    <source>
        <dbReference type="ARBA" id="ARBA00022723"/>
    </source>
</evidence>
<accession>A0A5J9UDR4</accession>
<dbReference type="EMBL" id="RWGY01000026">
    <property type="protein sequence ID" value="TVU21268.1"/>
    <property type="molecule type" value="Genomic_DNA"/>
</dbReference>
<keyword evidence="3" id="KW-0408">Iron</keyword>
<gene>
    <name evidence="5" type="ORF">EJB05_30895</name>
</gene>
<dbReference type="GO" id="GO:0046872">
    <property type="term" value="F:metal ion binding"/>
    <property type="evidence" value="ECO:0007669"/>
    <property type="project" value="UniProtKB-KW"/>
</dbReference>
<dbReference type="Pfam" id="PF14226">
    <property type="entry name" value="DIOX_N"/>
    <property type="match status" value="1"/>
</dbReference>
<dbReference type="InterPro" id="IPR026992">
    <property type="entry name" value="DIOX_N"/>
</dbReference>